<evidence type="ECO:0000256" key="1">
    <source>
        <dbReference type="SAM" id="MobiDB-lite"/>
    </source>
</evidence>
<evidence type="ECO:0000259" key="2">
    <source>
        <dbReference type="Pfam" id="PF01814"/>
    </source>
</evidence>
<sequence length="242" mass="26864">MHRTIADQTEAELGGRGSVLVRQRRDHVDLDHLLERCAATDGDEQLGVLNRIYRLVFSHAFAEEAVLWPALRRSVPDGEALTLRVEQEHQEINDLVTRLERARPGDPGREALLGEVVDLLRRDVRDEEDLLLPRLQEHLDPAALRRLGRSWELVRRIAPTRPHPVVSRRPPGNVLSALPLSLVDRSRDALDGVGRRWPRPLGGAASATSAALAEVAGAIERLPGMRRGERPATRRGDDAVAG</sequence>
<dbReference type="Gene3D" id="1.20.120.520">
    <property type="entry name" value="nmb1532 protein domain like"/>
    <property type="match status" value="1"/>
</dbReference>
<reference evidence="3" key="1">
    <citation type="submission" date="2020-02" db="EMBL/GenBank/DDBJ databases">
        <authorList>
            <person name="Meier V. D."/>
        </authorList>
    </citation>
    <scope>NUCLEOTIDE SEQUENCE</scope>
    <source>
        <strain evidence="3">AVDCRST_MAG20</strain>
    </source>
</reference>
<feature type="compositionally biased region" description="Basic and acidic residues" evidence="1">
    <location>
        <begin position="226"/>
        <end position="242"/>
    </location>
</feature>
<protein>
    <submittedName>
        <fullName evidence="3">Hemerythrin domain protein</fullName>
    </submittedName>
</protein>
<accession>A0A6J4I3U9</accession>
<name>A0A6J4I3U9_9ACTN</name>
<dbReference type="EMBL" id="CADCSY010000080">
    <property type="protein sequence ID" value="CAA9241856.1"/>
    <property type="molecule type" value="Genomic_DNA"/>
</dbReference>
<evidence type="ECO:0000313" key="3">
    <source>
        <dbReference type="EMBL" id="CAA9241856.1"/>
    </source>
</evidence>
<dbReference type="PANTHER" id="PTHR35585">
    <property type="entry name" value="HHE DOMAIN PROTEIN (AFU_ORTHOLOGUE AFUA_4G00730)"/>
    <property type="match status" value="1"/>
</dbReference>
<dbReference type="InterPro" id="IPR012312">
    <property type="entry name" value="Hemerythrin-like"/>
</dbReference>
<dbReference type="AlphaFoldDB" id="A0A6J4I3U9"/>
<feature type="region of interest" description="Disordered" evidence="1">
    <location>
        <begin position="222"/>
        <end position="242"/>
    </location>
</feature>
<organism evidence="3">
    <name type="scientific">uncultured Acidimicrobiales bacterium</name>
    <dbReference type="NCBI Taxonomy" id="310071"/>
    <lineage>
        <taxon>Bacteria</taxon>
        <taxon>Bacillati</taxon>
        <taxon>Actinomycetota</taxon>
        <taxon>Acidimicrobiia</taxon>
        <taxon>Acidimicrobiales</taxon>
        <taxon>environmental samples</taxon>
    </lineage>
</organism>
<dbReference type="PANTHER" id="PTHR35585:SF1">
    <property type="entry name" value="HHE DOMAIN PROTEIN (AFU_ORTHOLOGUE AFUA_4G00730)"/>
    <property type="match status" value="1"/>
</dbReference>
<dbReference type="Pfam" id="PF01814">
    <property type="entry name" value="Hemerythrin"/>
    <property type="match status" value="1"/>
</dbReference>
<proteinExistence type="predicted"/>
<feature type="domain" description="Hemerythrin-like" evidence="2">
    <location>
        <begin position="24"/>
        <end position="135"/>
    </location>
</feature>
<gene>
    <name evidence="3" type="ORF">AVDCRST_MAG20-1764</name>
</gene>